<evidence type="ECO:0000256" key="2">
    <source>
        <dbReference type="ARBA" id="ARBA00022490"/>
    </source>
</evidence>
<dbReference type="PATRIC" id="fig|1648404.4.peg.999"/>
<dbReference type="PANTHER" id="PTHR36837:SF5">
    <property type="entry name" value="POLY-3-HYDROXYBUTYRATE SYNTHASE"/>
    <property type="match status" value="1"/>
</dbReference>
<reference evidence="7 8" key="1">
    <citation type="journal article" date="2015" name="Int. J. Syst. Evol. Microbiol.">
        <title>Erythrobacter atlanticus sp. nov., a bacterium from ocean sediment able to degrade polycyclic aromatic hydrocarbons.</title>
        <authorList>
            <person name="Zhuang L."/>
            <person name="Liu Y."/>
            <person name="Wang L."/>
            <person name="Wang W."/>
            <person name="Shao Z."/>
        </authorList>
    </citation>
    <scope>NUCLEOTIDE SEQUENCE [LARGE SCALE GENOMIC DNA]</scope>
    <source>
        <strain evidence="8">s21-N3</strain>
    </source>
</reference>
<dbReference type="NCBIfam" id="TIGR01838">
    <property type="entry name" value="PHA_synth_I"/>
    <property type="match status" value="1"/>
</dbReference>
<dbReference type="GO" id="GO:0016746">
    <property type="term" value="F:acyltransferase activity"/>
    <property type="evidence" value="ECO:0007669"/>
    <property type="project" value="UniProtKB-KW"/>
</dbReference>
<dbReference type="Gene3D" id="3.40.50.1820">
    <property type="entry name" value="alpha/beta hydrolase"/>
    <property type="match status" value="1"/>
</dbReference>
<dbReference type="InterPro" id="IPR051321">
    <property type="entry name" value="PHA/PHB_synthase"/>
</dbReference>
<dbReference type="InterPro" id="IPR000073">
    <property type="entry name" value="AB_hydrolase_1"/>
</dbReference>
<keyword evidence="2" id="KW-0963">Cytoplasm</keyword>
<name>A0A0H4VEF7_9SPHN</name>
<dbReference type="InterPro" id="IPR010941">
    <property type="entry name" value="PhaC_N"/>
</dbReference>
<dbReference type="AlphaFoldDB" id="A0A0H4VEF7"/>
<keyword evidence="3" id="KW-0808">Transferase</keyword>
<keyword evidence="4" id="KW-0012">Acyltransferase</keyword>
<evidence type="ECO:0000313" key="7">
    <source>
        <dbReference type="EMBL" id="AKQ41489.1"/>
    </source>
</evidence>
<proteinExistence type="predicted"/>
<dbReference type="PANTHER" id="PTHR36837">
    <property type="entry name" value="POLY(3-HYDROXYALKANOATE) POLYMERASE SUBUNIT PHAC"/>
    <property type="match status" value="1"/>
</dbReference>
<dbReference type="SUPFAM" id="SSF53474">
    <property type="entry name" value="alpha/beta-Hydrolases"/>
    <property type="match status" value="1"/>
</dbReference>
<reference evidence="8" key="2">
    <citation type="submission" date="2015-04" db="EMBL/GenBank/DDBJ databases">
        <title>The complete genome sequence of Erythrobacter sp. s21-N3.</title>
        <authorList>
            <person name="Zhuang L."/>
            <person name="Liu Y."/>
            <person name="Shao Z."/>
        </authorList>
    </citation>
    <scope>NUCLEOTIDE SEQUENCE [LARGE SCALE GENOMIC DNA]</scope>
    <source>
        <strain evidence="8">s21-N3</strain>
    </source>
</reference>
<organism evidence="7 8">
    <name type="scientific">Aurantiacibacter atlanticus</name>
    <dbReference type="NCBI Taxonomy" id="1648404"/>
    <lineage>
        <taxon>Bacteria</taxon>
        <taxon>Pseudomonadati</taxon>
        <taxon>Pseudomonadota</taxon>
        <taxon>Alphaproteobacteria</taxon>
        <taxon>Sphingomonadales</taxon>
        <taxon>Erythrobacteraceae</taxon>
        <taxon>Aurantiacibacter</taxon>
    </lineage>
</organism>
<dbReference type="InterPro" id="IPR010963">
    <property type="entry name" value="PHA_synth_I"/>
</dbReference>
<evidence type="ECO:0000259" key="6">
    <source>
        <dbReference type="Pfam" id="PF07167"/>
    </source>
</evidence>
<dbReference type="RefSeq" id="WP_048885012.1">
    <property type="nucleotide sequence ID" value="NZ_CP011310.1"/>
</dbReference>
<protein>
    <submittedName>
        <fullName evidence="7">Poly(R)-hydroxyalkanoic acid synthase, class I</fullName>
    </submittedName>
</protein>
<evidence type="ECO:0000256" key="1">
    <source>
        <dbReference type="ARBA" id="ARBA00004496"/>
    </source>
</evidence>
<dbReference type="InterPro" id="IPR029058">
    <property type="entry name" value="AB_hydrolase_fold"/>
</dbReference>
<dbReference type="Pfam" id="PF00561">
    <property type="entry name" value="Abhydrolase_1"/>
    <property type="match status" value="1"/>
</dbReference>
<evidence type="ECO:0000256" key="3">
    <source>
        <dbReference type="ARBA" id="ARBA00022679"/>
    </source>
</evidence>
<dbReference type="GO" id="GO:0042619">
    <property type="term" value="P:poly-hydroxybutyrate biosynthetic process"/>
    <property type="evidence" value="ECO:0007669"/>
    <property type="project" value="InterPro"/>
</dbReference>
<dbReference type="Pfam" id="PF07167">
    <property type="entry name" value="PhaC_N"/>
    <property type="match status" value="1"/>
</dbReference>
<evidence type="ECO:0000259" key="5">
    <source>
        <dbReference type="Pfam" id="PF00561"/>
    </source>
</evidence>
<comment type="subcellular location">
    <subcellularLocation>
        <location evidence="1">Cytoplasm</location>
    </subcellularLocation>
</comment>
<dbReference type="KEGG" id="ery:CP97_04780"/>
<accession>A0A0H4VEF7</accession>
<gene>
    <name evidence="7" type="ORF">CP97_04780</name>
</gene>
<keyword evidence="8" id="KW-1185">Reference proteome</keyword>
<evidence type="ECO:0000256" key="4">
    <source>
        <dbReference type="ARBA" id="ARBA00023315"/>
    </source>
</evidence>
<dbReference type="EMBL" id="CP011310">
    <property type="protein sequence ID" value="AKQ41489.1"/>
    <property type="molecule type" value="Genomic_DNA"/>
</dbReference>
<dbReference type="GO" id="GO:0005737">
    <property type="term" value="C:cytoplasm"/>
    <property type="evidence" value="ECO:0007669"/>
    <property type="project" value="UniProtKB-SubCell"/>
</dbReference>
<dbReference type="STRING" id="1648404.CP97_04780"/>
<evidence type="ECO:0000313" key="8">
    <source>
        <dbReference type="Proteomes" id="UP000059113"/>
    </source>
</evidence>
<dbReference type="OrthoDB" id="7208816at2"/>
<feature type="domain" description="AB hydrolase-1" evidence="5">
    <location>
        <begin position="309"/>
        <end position="547"/>
    </location>
</feature>
<feature type="domain" description="Poly-beta-hydroxybutyrate polymerase N-terminal" evidence="6">
    <location>
        <begin position="139"/>
        <end position="307"/>
    </location>
</feature>
<sequence length="626" mass="70543">MTKGTDRGDDAADIFTEMLRIQGEAARQMMQTIAPDAHDAVPDHSAIDEMGAAMMEFHKSWLQFCLPQQERPAPLLTDPSSWMESMRQWSATMPMLDPQQQQKLWADGCELWQEVLSQYGSAAGTDEGGNEADPQLPRRDRRFADKAWREQPVFALIHQTYLLFAERLRDSVDTADGLSDEDRRNMRFATNNILDAMSPANFPLMNPVVLERTLETGGENIVCGLDRLTTDLKNGQLTHTDTSKFKVGENIATTPGKVIYEAELFQLIQYSPTTDEVLATPLIIFPPWINRFYILDLNERKSFVRWAVAQGLTVIMVSWRSADESLAHIDWDDYFAAQMEIIEVVRDRLKVPRVHTVGYCVAGTTLAGTLAVLARRDESDKVASATFFTAQVDFQHAGDLQLMVDDGKLEMIRQASKGGYLDGRYLAATFNMLRGSDLIWNYVVNHYLLGEDYPAFDLLFWNGDVTNLPAKWHAAYLRDLYRDNLMVQPDALSVDGTPIDLTQVKTPCYIQAGKEDHIAPPESVWRIMDHFSGPNRFVLAGSGHIAGVINPPEANKYQYWINDGKSASLDAFIEGATELPGSWWPDWIDWIKGHDSSRVKATGRRKPGSKVNPAIEDAPGRYVKMR</sequence>
<dbReference type="Proteomes" id="UP000059113">
    <property type="component" value="Chromosome"/>
</dbReference>